<evidence type="ECO:0000313" key="1">
    <source>
        <dbReference type="EMBL" id="ABL64750.1"/>
    </source>
</evidence>
<dbReference type="EMBL" id="CP000492">
    <property type="protein sequence ID" value="ABL64750.1"/>
    <property type="molecule type" value="Genomic_DNA"/>
</dbReference>
<dbReference type="HOGENOM" id="CLU_1821937_0_0_10"/>
<dbReference type="RefSeq" id="WP_011744580.1">
    <property type="nucleotide sequence ID" value="NC_008639.1"/>
</dbReference>
<name>A1BEC3_CHLPD</name>
<dbReference type="eggNOG" id="ENOG50345U7">
    <property type="taxonomic scope" value="Bacteria"/>
</dbReference>
<evidence type="ECO:0000313" key="2">
    <source>
        <dbReference type="Proteomes" id="UP000008701"/>
    </source>
</evidence>
<reference evidence="1 2" key="1">
    <citation type="submission" date="2006-12" db="EMBL/GenBank/DDBJ databases">
        <title>Complete sequence of Chlorobium phaeobacteroides DSM 266.</title>
        <authorList>
            <consortium name="US DOE Joint Genome Institute"/>
            <person name="Copeland A."/>
            <person name="Lucas S."/>
            <person name="Lapidus A."/>
            <person name="Barry K."/>
            <person name="Detter J.C."/>
            <person name="Glavina del Rio T."/>
            <person name="Hammon N."/>
            <person name="Israni S."/>
            <person name="Pitluck S."/>
            <person name="Goltsman E."/>
            <person name="Schmutz J."/>
            <person name="Larimer F."/>
            <person name="Land M."/>
            <person name="Hauser L."/>
            <person name="Mikhailova N."/>
            <person name="Li T."/>
            <person name="Overmann J."/>
            <person name="Bryant D.A."/>
            <person name="Richardson P."/>
        </authorList>
    </citation>
    <scope>NUCLEOTIDE SEQUENCE [LARGE SCALE GENOMIC DNA]</scope>
    <source>
        <strain evidence="1 2">DSM 266</strain>
    </source>
</reference>
<proteinExistence type="predicted"/>
<sequence length="141" mass="16333">MAIMTEFLNLIVPVSVIEEKYPGGWERCLQDHKVAIGARVWFDDFLFRDGAMNPTAMLQLLNEWWKLGFECYAEKDGKKYWKDVCVYEGSLEGTPMPCDWLAEDPESRSVYLKGTAMGEIKGRDWDLIDDWEALPFPENGR</sequence>
<dbReference type="KEGG" id="cph:Cpha266_0695"/>
<dbReference type="Proteomes" id="UP000008701">
    <property type="component" value="Chromosome"/>
</dbReference>
<keyword evidence="2" id="KW-1185">Reference proteome</keyword>
<dbReference type="OrthoDB" id="8537582at2"/>
<organism evidence="1 2">
    <name type="scientific">Chlorobium phaeobacteroides (strain DSM 266 / SMG 266 / 2430)</name>
    <dbReference type="NCBI Taxonomy" id="290317"/>
    <lineage>
        <taxon>Bacteria</taxon>
        <taxon>Pseudomonadati</taxon>
        <taxon>Chlorobiota</taxon>
        <taxon>Chlorobiia</taxon>
        <taxon>Chlorobiales</taxon>
        <taxon>Chlorobiaceae</taxon>
        <taxon>Chlorobium/Pelodictyon group</taxon>
        <taxon>Chlorobium</taxon>
    </lineage>
</organism>
<protein>
    <submittedName>
        <fullName evidence="1">Uncharacterized protein</fullName>
    </submittedName>
</protein>
<gene>
    <name evidence="1" type="ordered locus">Cpha266_0695</name>
</gene>
<accession>A1BEC3</accession>
<dbReference type="AlphaFoldDB" id="A1BEC3"/>